<evidence type="ECO:0000313" key="6">
    <source>
        <dbReference type="EMBL" id="KRL68507.1"/>
    </source>
</evidence>
<dbReference type="PANTHER" id="PTHR13799">
    <property type="entry name" value="NGG1 INTERACTING FACTOR 3"/>
    <property type="match status" value="1"/>
</dbReference>
<dbReference type="SUPFAM" id="SSF102705">
    <property type="entry name" value="NIF3 (NGG1p interacting factor 3)-like"/>
    <property type="match status" value="1"/>
</dbReference>
<dbReference type="AlphaFoldDB" id="A0A0R1STG2"/>
<feature type="binding site" evidence="5">
    <location>
        <position position="230"/>
    </location>
    <ligand>
        <name>a divalent metal cation</name>
        <dbReference type="ChEBI" id="CHEBI:60240"/>
        <label>1</label>
    </ligand>
</feature>
<dbReference type="eggNOG" id="COG0327">
    <property type="taxonomic scope" value="Bacteria"/>
</dbReference>
<evidence type="ECO:0000256" key="3">
    <source>
        <dbReference type="ARBA" id="ARBA00022112"/>
    </source>
</evidence>
<evidence type="ECO:0000256" key="4">
    <source>
        <dbReference type="ARBA" id="ARBA00022723"/>
    </source>
</evidence>
<dbReference type="InterPro" id="IPR002678">
    <property type="entry name" value="DUF34/NIF3"/>
</dbReference>
<dbReference type="PANTHER" id="PTHR13799:SF14">
    <property type="entry name" value="GTP CYCLOHYDROLASE 1 TYPE 2 HOMOLOG"/>
    <property type="match status" value="1"/>
</dbReference>
<comment type="subunit">
    <text evidence="2">Homohexamer.</text>
</comment>
<dbReference type="FunFam" id="3.40.1390.30:FF:000001">
    <property type="entry name" value="GTP cyclohydrolase 1 type 2"/>
    <property type="match status" value="1"/>
</dbReference>
<keyword evidence="4 5" id="KW-0479">Metal-binding</keyword>
<reference evidence="6 7" key="1">
    <citation type="journal article" date="2015" name="Genome Announc.">
        <title>Expanding the biotechnology potential of lactobacilli through comparative genomics of 213 strains and associated genera.</title>
        <authorList>
            <person name="Sun Z."/>
            <person name="Harris H.M."/>
            <person name="McCann A."/>
            <person name="Guo C."/>
            <person name="Argimon S."/>
            <person name="Zhang W."/>
            <person name="Yang X."/>
            <person name="Jeffery I.B."/>
            <person name="Cooney J.C."/>
            <person name="Kagawa T.F."/>
            <person name="Liu W."/>
            <person name="Song Y."/>
            <person name="Salvetti E."/>
            <person name="Wrobel A."/>
            <person name="Rasinkangas P."/>
            <person name="Parkhill J."/>
            <person name="Rea M.C."/>
            <person name="O'Sullivan O."/>
            <person name="Ritari J."/>
            <person name="Douillard F.P."/>
            <person name="Paul Ross R."/>
            <person name="Yang R."/>
            <person name="Briner A.E."/>
            <person name="Felis G.E."/>
            <person name="de Vos W.M."/>
            <person name="Barrangou R."/>
            <person name="Klaenhammer T.R."/>
            <person name="Caufield P.W."/>
            <person name="Cui Y."/>
            <person name="Zhang H."/>
            <person name="O'Toole P.W."/>
        </authorList>
    </citation>
    <scope>NUCLEOTIDE SEQUENCE [LARGE SCALE GENOMIC DNA]</scope>
    <source>
        <strain evidence="6 7">DSM 14857</strain>
    </source>
</reference>
<evidence type="ECO:0000256" key="1">
    <source>
        <dbReference type="ARBA" id="ARBA00006964"/>
    </source>
</evidence>
<feature type="binding site" evidence="5">
    <location>
        <position position="227"/>
    </location>
    <ligand>
        <name>a divalent metal cation</name>
        <dbReference type="ChEBI" id="CHEBI:60240"/>
        <label>1</label>
    </ligand>
</feature>
<comment type="caution">
    <text evidence="6">The sequence shown here is derived from an EMBL/GenBank/DDBJ whole genome shotgun (WGS) entry which is preliminary data.</text>
</comment>
<dbReference type="InterPro" id="IPR036069">
    <property type="entry name" value="DUF34/NIF3_sf"/>
</dbReference>
<dbReference type="GO" id="GO:0046872">
    <property type="term" value="F:metal ion binding"/>
    <property type="evidence" value="ECO:0007669"/>
    <property type="project" value="UniProtKB-KW"/>
</dbReference>
<feature type="binding site" evidence="5">
    <location>
        <position position="66"/>
    </location>
    <ligand>
        <name>a divalent metal cation</name>
        <dbReference type="ChEBI" id="CHEBI:60240"/>
        <label>1</label>
    </ligand>
</feature>
<accession>A0A0R1STG2</accession>
<dbReference type="Pfam" id="PF01784">
    <property type="entry name" value="DUF34_NIF3"/>
    <property type="match status" value="1"/>
</dbReference>
<organism evidence="6 7">
    <name type="scientific">Companilactobacillus versmoldensis DSM 14857 = KCTC 3814</name>
    <dbReference type="NCBI Taxonomy" id="1423815"/>
    <lineage>
        <taxon>Bacteria</taxon>
        <taxon>Bacillati</taxon>
        <taxon>Bacillota</taxon>
        <taxon>Bacilli</taxon>
        <taxon>Lactobacillales</taxon>
        <taxon>Lactobacillaceae</taxon>
        <taxon>Companilactobacillus</taxon>
    </lineage>
</organism>
<dbReference type="PATRIC" id="fig|1423815.3.peg.208"/>
<evidence type="ECO:0000256" key="5">
    <source>
        <dbReference type="PIRSR" id="PIRSR602678-1"/>
    </source>
</evidence>
<keyword evidence="7" id="KW-1185">Reference proteome</keyword>
<gene>
    <name evidence="6" type="ORF">FC27_GL000206</name>
</gene>
<dbReference type="RefSeq" id="WP_010623546.1">
    <property type="nucleotide sequence ID" value="NZ_AZFA01000001.1"/>
</dbReference>
<proteinExistence type="inferred from homology"/>
<dbReference type="Gene3D" id="3.40.1390.30">
    <property type="entry name" value="NIF3 (NGG1p interacting factor 3)-like"/>
    <property type="match status" value="2"/>
</dbReference>
<dbReference type="OrthoDB" id="9792792at2"/>
<feature type="binding site" evidence="5">
    <location>
        <position position="104"/>
    </location>
    <ligand>
        <name>a divalent metal cation</name>
        <dbReference type="ChEBI" id="CHEBI:60240"/>
        <label>1</label>
    </ligand>
</feature>
<protein>
    <recommendedName>
        <fullName evidence="3">GTP cyclohydrolase 1 type 2 homolog</fullName>
    </recommendedName>
</protein>
<evidence type="ECO:0000313" key="7">
    <source>
        <dbReference type="Proteomes" id="UP000051647"/>
    </source>
</evidence>
<dbReference type="EMBL" id="AZFA01000001">
    <property type="protein sequence ID" value="KRL68507.1"/>
    <property type="molecule type" value="Genomic_DNA"/>
</dbReference>
<feature type="binding site" evidence="5">
    <location>
        <position position="65"/>
    </location>
    <ligand>
        <name>a divalent metal cation</name>
        <dbReference type="ChEBI" id="CHEBI:60240"/>
        <label>1</label>
    </ligand>
</feature>
<dbReference type="Proteomes" id="UP000051647">
    <property type="component" value="Unassembled WGS sequence"/>
</dbReference>
<dbReference type="STRING" id="1423815.FC27_GL000206"/>
<dbReference type="GO" id="GO:0005737">
    <property type="term" value="C:cytoplasm"/>
    <property type="evidence" value="ECO:0007669"/>
    <property type="project" value="TreeGrafter"/>
</dbReference>
<name>A0A0R1STG2_9LACO</name>
<dbReference type="NCBIfam" id="TIGR00486">
    <property type="entry name" value="YbgI_SA1388"/>
    <property type="match status" value="1"/>
</dbReference>
<sequence length="267" mass="30112">MVKVQDILNKIDEFAPLSIKIDGDPSGFQIGDRQKDVKKVLTTLDVRPKVVQEAIDQNVDLILAHHPIMFHPARNLDLNSPQNKMYQDLLAHDIAVNASHTNLDRAHGGMNDWLMEKLRENVDIKTSSYLDPDDDYSIGRIGDLGESMDLLDFAKKVLDTFGVDNLRYVKSEKGQPVKQVALIGGDAGKFYPEVLKAGADTFITGDVYYHTAHDMMSNGLNVIDPGHHIEAIFIEKMAHKISDWANDYHWDIDIVKSKINTEPYNFI</sequence>
<evidence type="ECO:0000256" key="2">
    <source>
        <dbReference type="ARBA" id="ARBA00011643"/>
    </source>
</evidence>
<comment type="similarity">
    <text evidence="1">Belongs to the GTP cyclohydrolase I type 2/NIF3 family.</text>
</comment>